<proteinExistence type="predicted"/>
<keyword evidence="3" id="KW-1185">Reference proteome</keyword>
<evidence type="ECO:0000256" key="1">
    <source>
        <dbReference type="SAM" id="MobiDB-lite"/>
    </source>
</evidence>
<name>A0ABW4UAI0_9HYPH</name>
<dbReference type="EMBL" id="JBHUGZ010000007">
    <property type="protein sequence ID" value="MFD1983320.1"/>
    <property type="molecule type" value="Genomic_DNA"/>
</dbReference>
<organism evidence="2 3">
    <name type="scientific">Mesorhizobium newzealandense</name>
    <dbReference type="NCBI Taxonomy" id="1300302"/>
    <lineage>
        <taxon>Bacteria</taxon>
        <taxon>Pseudomonadati</taxon>
        <taxon>Pseudomonadota</taxon>
        <taxon>Alphaproteobacteria</taxon>
        <taxon>Hyphomicrobiales</taxon>
        <taxon>Phyllobacteriaceae</taxon>
        <taxon>Mesorhizobium</taxon>
    </lineage>
</organism>
<protein>
    <submittedName>
        <fullName evidence="2">Uncharacterized protein</fullName>
    </submittedName>
</protein>
<feature type="region of interest" description="Disordered" evidence="1">
    <location>
        <begin position="124"/>
        <end position="143"/>
    </location>
</feature>
<gene>
    <name evidence="2" type="ORF">ACFSOZ_11645</name>
</gene>
<feature type="compositionally biased region" description="Polar residues" evidence="1">
    <location>
        <begin position="127"/>
        <end position="138"/>
    </location>
</feature>
<evidence type="ECO:0000313" key="2">
    <source>
        <dbReference type="EMBL" id="MFD1983320.1"/>
    </source>
</evidence>
<comment type="caution">
    <text evidence="2">The sequence shown here is derived from an EMBL/GenBank/DDBJ whole genome shotgun (WGS) entry which is preliminary data.</text>
</comment>
<accession>A0ABW4UAI0</accession>
<reference evidence="3" key="1">
    <citation type="journal article" date="2019" name="Int. J. Syst. Evol. Microbiol.">
        <title>The Global Catalogue of Microorganisms (GCM) 10K type strain sequencing project: providing services to taxonomists for standard genome sequencing and annotation.</title>
        <authorList>
            <consortium name="The Broad Institute Genomics Platform"/>
            <consortium name="The Broad Institute Genome Sequencing Center for Infectious Disease"/>
            <person name="Wu L."/>
            <person name="Ma J."/>
        </authorList>
    </citation>
    <scope>NUCLEOTIDE SEQUENCE [LARGE SCALE GENOMIC DNA]</scope>
    <source>
        <strain evidence="3">CGMCC 1.16225</strain>
    </source>
</reference>
<dbReference type="Proteomes" id="UP001597405">
    <property type="component" value="Unassembled WGS sequence"/>
</dbReference>
<sequence length="195" mass="21474">MKTKSVHANPKKKSRLSIDEGLVIKAIIEGSKLVDQSGKVVGRLGNRRGDLVKGFGSQNVGRKGSIILTDVRGTKIFEAVVGSSELASHPYDLSYSKVVTPTKGRRIGSSKGHIVAPDKLERAPTVQPDTVSQPSPTNAMPRHNVDMKALFAEIDKVNSREKLKKRAAKTVEKFDKEWGLRPDPEEEFVTFRKSK</sequence>
<dbReference type="RefSeq" id="WP_379097509.1">
    <property type="nucleotide sequence ID" value="NZ_JBHUGZ010000007.1"/>
</dbReference>
<evidence type="ECO:0000313" key="3">
    <source>
        <dbReference type="Proteomes" id="UP001597405"/>
    </source>
</evidence>